<organism evidence="2 3">
    <name type="scientific">Prunus yedoensis var. nudiflora</name>
    <dbReference type="NCBI Taxonomy" id="2094558"/>
    <lineage>
        <taxon>Eukaryota</taxon>
        <taxon>Viridiplantae</taxon>
        <taxon>Streptophyta</taxon>
        <taxon>Embryophyta</taxon>
        <taxon>Tracheophyta</taxon>
        <taxon>Spermatophyta</taxon>
        <taxon>Magnoliopsida</taxon>
        <taxon>eudicotyledons</taxon>
        <taxon>Gunneridae</taxon>
        <taxon>Pentapetalae</taxon>
        <taxon>rosids</taxon>
        <taxon>fabids</taxon>
        <taxon>Rosales</taxon>
        <taxon>Rosaceae</taxon>
        <taxon>Amygdaloideae</taxon>
        <taxon>Amygdaleae</taxon>
        <taxon>Prunus</taxon>
    </lineage>
</organism>
<evidence type="ECO:0000256" key="1">
    <source>
        <dbReference type="SAM" id="MobiDB-lite"/>
    </source>
</evidence>
<name>A0A314Y923_PRUYE</name>
<dbReference type="Proteomes" id="UP000250321">
    <property type="component" value="Unassembled WGS sequence"/>
</dbReference>
<evidence type="ECO:0000313" key="3">
    <source>
        <dbReference type="Proteomes" id="UP000250321"/>
    </source>
</evidence>
<comment type="caution">
    <text evidence="2">The sequence shown here is derived from an EMBL/GenBank/DDBJ whole genome shotgun (WGS) entry which is preliminary data.</text>
</comment>
<reference evidence="2 3" key="1">
    <citation type="submission" date="2018-02" db="EMBL/GenBank/DDBJ databases">
        <title>Draft genome of wild Prunus yedoensis var. nudiflora.</title>
        <authorList>
            <person name="Baek S."/>
            <person name="Kim J.-H."/>
            <person name="Choi K."/>
            <person name="Kim G.-B."/>
            <person name="Cho A."/>
            <person name="Jang H."/>
            <person name="Shin C.-H."/>
            <person name="Yu H.-J."/>
            <person name="Mun J.-H."/>
        </authorList>
    </citation>
    <scope>NUCLEOTIDE SEQUENCE [LARGE SCALE GENOMIC DNA]</scope>
    <source>
        <strain evidence="3">cv. Jeju island</strain>
        <tissue evidence="2">Leaf</tissue>
    </source>
</reference>
<sequence length="61" mass="6804">MGVCVSRPKGCTFGFSKKKKNGRQRRIIRRRVSSSDRSHPKSIPTLQGLIIGSLTVCLVDF</sequence>
<feature type="compositionally biased region" description="Basic residues" evidence="1">
    <location>
        <begin position="16"/>
        <end position="32"/>
    </location>
</feature>
<keyword evidence="3" id="KW-1185">Reference proteome</keyword>
<dbReference type="EMBL" id="PJQY01001591">
    <property type="protein sequence ID" value="PQQ01221.1"/>
    <property type="molecule type" value="Genomic_DNA"/>
</dbReference>
<accession>A0A314Y923</accession>
<proteinExistence type="predicted"/>
<evidence type="ECO:0000313" key="2">
    <source>
        <dbReference type="EMBL" id="PQQ01221.1"/>
    </source>
</evidence>
<protein>
    <submittedName>
        <fullName evidence="2">Uncharacterized protein</fullName>
    </submittedName>
</protein>
<feature type="region of interest" description="Disordered" evidence="1">
    <location>
        <begin position="15"/>
        <end position="40"/>
    </location>
</feature>
<dbReference type="STRING" id="2094558.A0A314Y923"/>
<dbReference type="AlphaFoldDB" id="A0A314Y923"/>
<gene>
    <name evidence="2" type="ORF">Pyn_11503</name>
</gene>